<reference evidence="2" key="1">
    <citation type="journal article" date="2020" name="Nat. Commun.">
        <title>Large-scale genome sequencing of mycorrhizal fungi provides insights into the early evolution of symbiotic traits.</title>
        <authorList>
            <person name="Miyauchi S."/>
            <person name="Kiss E."/>
            <person name="Kuo A."/>
            <person name="Drula E."/>
            <person name="Kohler A."/>
            <person name="Sanchez-Garcia M."/>
            <person name="Morin E."/>
            <person name="Andreopoulos B."/>
            <person name="Barry K.W."/>
            <person name="Bonito G."/>
            <person name="Buee M."/>
            <person name="Carver A."/>
            <person name="Chen C."/>
            <person name="Cichocki N."/>
            <person name="Clum A."/>
            <person name="Culley D."/>
            <person name="Crous P.W."/>
            <person name="Fauchery L."/>
            <person name="Girlanda M."/>
            <person name="Hayes R.D."/>
            <person name="Keri Z."/>
            <person name="LaButti K."/>
            <person name="Lipzen A."/>
            <person name="Lombard V."/>
            <person name="Magnuson J."/>
            <person name="Maillard F."/>
            <person name="Murat C."/>
            <person name="Nolan M."/>
            <person name="Ohm R.A."/>
            <person name="Pangilinan J."/>
            <person name="Pereira M.F."/>
            <person name="Perotto S."/>
            <person name="Peter M."/>
            <person name="Pfister S."/>
            <person name="Riley R."/>
            <person name="Sitrit Y."/>
            <person name="Stielow J.B."/>
            <person name="Szollosi G."/>
            <person name="Zifcakova L."/>
            <person name="Stursova M."/>
            <person name="Spatafora J.W."/>
            <person name="Tedersoo L."/>
            <person name="Vaario L.M."/>
            <person name="Yamada A."/>
            <person name="Yan M."/>
            <person name="Wang P."/>
            <person name="Xu J."/>
            <person name="Bruns T."/>
            <person name="Baldrian P."/>
            <person name="Vilgalys R."/>
            <person name="Dunand C."/>
            <person name="Henrissat B."/>
            <person name="Grigoriev I.V."/>
            <person name="Hibbett D."/>
            <person name="Nagy L.G."/>
            <person name="Martin F.M."/>
        </authorList>
    </citation>
    <scope>NUCLEOTIDE SEQUENCE</scope>
    <source>
        <strain evidence="2">UH-Tt-Lm1</strain>
    </source>
</reference>
<evidence type="ECO:0000313" key="2">
    <source>
        <dbReference type="EMBL" id="KAF9785872.1"/>
    </source>
</evidence>
<keyword evidence="1" id="KW-0812">Transmembrane</keyword>
<comment type="caution">
    <text evidence="2">The sequence shown here is derived from an EMBL/GenBank/DDBJ whole genome shotgun (WGS) entry which is preliminary data.</text>
</comment>
<gene>
    <name evidence="2" type="ORF">BJ322DRAFT_1056703</name>
</gene>
<evidence type="ECO:0000256" key="1">
    <source>
        <dbReference type="SAM" id="Phobius"/>
    </source>
</evidence>
<keyword evidence="1" id="KW-0472">Membrane</keyword>
<organism evidence="2 3">
    <name type="scientific">Thelephora terrestris</name>
    <dbReference type="NCBI Taxonomy" id="56493"/>
    <lineage>
        <taxon>Eukaryota</taxon>
        <taxon>Fungi</taxon>
        <taxon>Dikarya</taxon>
        <taxon>Basidiomycota</taxon>
        <taxon>Agaricomycotina</taxon>
        <taxon>Agaricomycetes</taxon>
        <taxon>Thelephorales</taxon>
        <taxon>Thelephoraceae</taxon>
        <taxon>Thelephora</taxon>
    </lineage>
</organism>
<reference evidence="2" key="2">
    <citation type="submission" date="2020-11" db="EMBL/GenBank/DDBJ databases">
        <authorList>
            <consortium name="DOE Joint Genome Institute"/>
            <person name="Kuo A."/>
            <person name="Miyauchi S."/>
            <person name="Kiss E."/>
            <person name="Drula E."/>
            <person name="Kohler A."/>
            <person name="Sanchez-Garcia M."/>
            <person name="Andreopoulos B."/>
            <person name="Barry K.W."/>
            <person name="Bonito G."/>
            <person name="Buee M."/>
            <person name="Carver A."/>
            <person name="Chen C."/>
            <person name="Cichocki N."/>
            <person name="Clum A."/>
            <person name="Culley D."/>
            <person name="Crous P.W."/>
            <person name="Fauchery L."/>
            <person name="Girlanda M."/>
            <person name="Hayes R."/>
            <person name="Keri Z."/>
            <person name="Labutti K."/>
            <person name="Lipzen A."/>
            <person name="Lombard V."/>
            <person name="Magnuson J."/>
            <person name="Maillard F."/>
            <person name="Morin E."/>
            <person name="Murat C."/>
            <person name="Nolan M."/>
            <person name="Ohm R."/>
            <person name="Pangilinan J."/>
            <person name="Pereira M."/>
            <person name="Perotto S."/>
            <person name="Peter M."/>
            <person name="Riley R."/>
            <person name="Sitrit Y."/>
            <person name="Stielow B."/>
            <person name="Szollosi G."/>
            <person name="Zifcakova L."/>
            <person name="Stursova M."/>
            <person name="Spatafora J.W."/>
            <person name="Tedersoo L."/>
            <person name="Vaario L.-M."/>
            <person name="Yamada A."/>
            <person name="Yan M."/>
            <person name="Wang P."/>
            <person name="Xu J."/>
            <person name="Bruns T."/>
            <person name="Baldrian P."/>
            <person name="Vilgalys R."/>
            <person name="Henrissat B."/>
            <person name="Grigoriev I.V."/>
            <person name="Hibbett D."/>
            <person name="Nagy L.G."/>
            <person name="Martin F.M."/>
        </authorList>
    </citation>
    <scope>NUCLEOTIDE SEQUENCE</scope>
    <source>
        <strain evidence="2">UH-Tt-Lm1</strain>
    </source>
</reference>
<sequence>MPPLKARYHPYLFLFITLCATAELGLASYLINLGNQIGFAEASYHSLLILFIFNSVWTIIFGAAYTIWIVNGDLHLLASMASSFIWLLITSVLWGTAAGVLHKIRVGESCSGHPTISR</sequence>
<proteinExistence type="predicted"/>
<keyword evidence="3" id="KW-1185">Reference proteome</keyword>
<feature type="transmembrane region" description="Helical" evidence="1">
    <location>
        <begin position="12"/>
        <end position="35"/>
    </location>
</feature>
<name>A0A9P6L6S4_9AGAM</name>
<keyword evidence="1" id="KW-1133">Transmembrane helix</keyword>
<feature type="transmembrane region" description="Helical" evidence="1">
    <location>
        <begin position="47"/>
        <end position="70"/>
    </location>
</feature>
<dbReference type="OrthoDB" id="3226059at2759"/>
<dbReference type="Proteomes" id="UP000736335">
    <property type="component" value="Unassembled WGS sequence"/>
</dbReference>
<protein>
    <recommendedName>
        <fullName evidence="4">MARVEL domain-containing protein</fullName>
    </recommendedName>
</protein>
<dbReference type="EMBL" id="WIUZ02000006">
    <property type="protein sequence ID" value="KAF9785872.1"/>
    <property type="molecule type" value="Genomic_DNA"/>
</dbReference>
<evidence type="ECO:0000313" key="3">
    <source>
        <dbReference type="Proteomes" id="UP000736335"/>
    </source>
</evidence>
<feature type="transmembrane region" description="Helical" evidence="1">
    <location>
        <begin position="76"/>
        <end position="101"/>
    </location>
</feature>
<evidence type="ECO:0008006" key="4">
    <source>
        <dbReference type="Google" id="ProtNLM"/>
    </source>
</evidence>
<dbReference type="AlphaFoldDB" id="A0A9P6L6S4"/>
<accession>A0A9P6L6S4</accession>